<dbReference type="SUPFAM" id="SSF52540">
    <property type="entry name" value="P-loop containing nucleoside triphosphate hydrolases"/>
    <property type="match status" value="1"/>
</dbReference>
<dbReference type="RefSeq" id="WP_141484131.1">
    <property type="nucleotide sequence ID" value="NZ_SMDN01000013.1"/>
</dbReference>
<dbReference type="PANTHER" id="PTHR43788">
    <property type="entry name" value="DNA2/NAM7 HELICASE FAMILY MEMBER"/>
    <property type="match status" value="1"/>
</dbReference>
<name>A0A507SJE0_9BACT</name>
<organism evidence="7 8">
    <name type="scientific">Mycoplasmopsis mucosicanis</name>
    <dbReference type="NCBI Taxonomy" id="458208"/>
    <lineage>
        <taxon>Bacteria</taxon>
        <taxon>Bacillati</taxon>
        <taxon>Mycoplasmatota</taxon>
        <taxon>Mycoplasmoidales</taxon>
        <taxon>Metamycoplasmataceae</taxon>
        <taxon>Mycoplasmopsis</taxon>
    </lineage>
</organism>
<evidence type="ECO:0000256" key="3">
    <source>
        <dbReference type="ARBA" id="ARBA00022806"/>
    </source>
</evidence>
<comment type="caution">
    <text evidence="7">The sequence shown here is derived from an EMBL/GenBank/DDBJ whole genome shotgun (WGS) entry which is preliminary data.</text>
</comment>
<dbReference type="EMBL" id="SMDN01000013">
    <property type="protein sequence ID" value="TQC51341.1"/>
    <property type="molecule type" value="Genomic_DNA"/>
</dbReference>
<dbReference type="GO" id="GO:0005524">
    <property type="term" value="F:ATP binding"/>
    <property type="evidence" value="ECO:0007669"/>
    <property type="project" value="UniProtKB-KW"/>
</dbReference>
<dbReference type="InterPro" id="IPR041679">
    <property type="entry name" value="DNA2/NAM7-like_C"/>
</dbReference>
<evidence type="ECO:0000313" key="7">
    <source>
        <dbReference type="EMBL" id="TQC51341.1"/>
    </source>
</evidence>
<evidence type="ECO:0000259" key="6">
    <source>
        <dbReference type="Pfam" id="PF13087"/>
    </source>
</evidence>
<protein>
    <submittedName>
        <fullName evidence="7">DNA helicase</fullName>
    </submittedName>
</protein>
<keyword evidence="5" id="KW-0175">Coiled coil</keyword>
<dbReference type="AlphaFoldDB" id="A0A507SJE0"/>
<accession>A0A507SJE0</accession>
<proteinExistence type="predicted"/>
<evidence type="ECO:0000256" key="5">
    <source>
        <dbReference type="SAM" id="Coils"/>
    </source>
</evidence>
<keyword evidence="4" id="KW-0067">ATP-binding</keyword>
<feature type="domain" description="DNA2/NAM7 helicase-like C-terminal" evidence="6">
    <location>
        <begin position="853"/>
        <end position="962"/>
    </location>
</feature>
<evidence type="ECO:0000313" key="8">
    <source>
        <dbReference type="Proteomes" id="UP000320801"/>
    </source>
</evidence>
<feature type="coiled-coil region" evidence="5">
    <location>
        <begin position="462"/>
        <end position="542"/>
    </location>
</feature>
<gene>
    <name evidence="7" type="ORF">E1I18_03060</name>
</gene>
<dbReference type="InterPro" id="IPR050534">
    <property type="entry name" value="Coronavir_polyprotein_1ab"/>
</dbReference>
<dbReference type="Pfam" id="PF13087">
    <property type="entry name" value="AAA_12"/>
    <property type="match status" value="1"/>
</dbReference>
<evidence type="ECO:0000256" key="2">
    <source>
        <dbReference type="ARBA" id="ARBA00022801"/>
    </source>
</evidence>
<keyword evidence="2" id="KW-0378">Hydrolase</keyword>
<dbReference type="Proteomes" id="UP000320801">
    <property type="component" value="Unassembled WGS sequence"/>
</dbReference>
<keyword evidence="8" id="KW-1185">Reference proteome</keyword>
<sequence>MEQIKNKILDQWIMIEYITEGSYDEKSYDKLAQKPAHQSYYDFFYSNMLGRKGVILLFDIFESRDFIEALCKKYGLNENELDSIKADKKFTFALCFDENLSLKEDLIFFTWSGYIFKNLENFDFFSKFEDFTKFENDFKVEIKRLFTNSDDIDEKEFFDKAFETLQSSYVENIEQARYKFSEYSLEEEFKNMHSFFINDLMKAKTLSAENLLKTYLAPLDDKIKARRINLDNKSPYNKNYFEDILSPSKYTSARYPSNTKHSLSLMQQVALNLIVDENYENVRMKSVNGPPGTGKTTLLKDVFAELVCKQSYLIASKKLSEIKYEEEKDKKEGEYNIGILPQAIADNGIFVVSSNNAAVQNIVNELPLLDKIDENFKDHLLAANYFIDTANSISSSKQNTDNEETNVDDKQKWGLFSLEGGKKSNVDKIINSIKCAIKELAGYDQRNHEHVYREFLDLYNRVEAQKIKMQEYAEKLNALDQEAKKIIDDFKAQNQQIDKKDINITFVLEYLQKQHNEVENNIQELNDQIKTIDLEIDAKKLKRPSWICRLFRTKKYKKYIAEIEVVLNKKIALSSQLNTQKTEKNKLNKYINEVQEVIQFIDEIESDLATKNIKKFDYTAQNSDFQKTNPWFNEEYRKMQTELFILSLKVRKHFLSFNIQNLRFAMDIWNNQRKQQVKRKPELIRYAWHWINMVIPVISSTFASVGRMCENLNENSMGHLFVDEAGQAVPQAAVGAIFRSKYVSVVGDPFQIEPVSTIDKNVLNWINAQYNLPEDFNTSVQELIDKNGAYGYKKHDERWIGIPLWVHRRCKSPMFDISNEISYDNNMVQGIPDKDSQGQGFWINVKGSVQGRHYVEKQYQVLLSGLENLKKSNINMQDIFVISPFKAVADKISRQLKEKFKEIKVGTVHTFQGKEAKIVFLVLGCDNSCIGAARWAMGSMHPNIMNVAATRAKNVFFVIGDKDLFSELKSSVIRASLENLEVKNI</sequence>
<keyword evidence="1" id="KW-0547">Nucleotide-binding</keyword>
<evidence type="ECO:0000256" key="4">
    <source>
        <dbReference type="ARBA" id="ARBA00022840"/>
    </source>
</evidence>
<reference evidence="7 8" key="1">
    <citation type="submission" date="2019-03" db="EMBL/GenBank/DDBJ databases">
        <title>Characterization of a novel Mycoplasma cynos real-time PCR assay.</title>
        <authorList>
            <person name="Tallmadge R.L."/>
            <person name="Mitchell P.K."/>
            <person name="Goodman L."/>
        </authorList>
    </citation>
    <scope>NUCLEOTIDE SEQUENCE [LARGE SCALE GENOMIC DNA]</scope>
    <source>
        <strain evidence="7 8">1642</strain>
    </source>
</reference>
<keyword evidence="3 7" id="KW-0347">Helicase</keyword>
<dbReference type="GO" id="GO:0016787">
    <property type="term" value="F:hydrolase activity"/>
    <property type="evidence" value="ECO:0007669"/>
    <property type="project" value="UniProtKB-KW"/>
</dbReference>
<dbReference type="PANTHER" id="PTHR43788:SF8">
    <property type="entry name" value="DNA-BINDING PROTEIN SMUBP-2"/>
    <property type="match status" value="1"/>
</dbReference>
<dbReference type="OrthoDB" id="9757917at2"/>
<dbReference type="GO" id="GO:0043139">
    <property type="term" value="F:5'-3' DNA helicase activity"/>
    <property type="evidence" value="ECO:0007669"/>
    <property type="project" value="TreeGrafter"/>
</dbReference>
<evidence type="ECO:0000256" key="1">
    <source>
        <dbReference type="ARBA" id="ARBA00022741"/>
    </source>
</evidence>
<dbReference type="Gene3D" id="3.40.50.300">
    <property type="entry name" value="P-loop containing nucleotide triphosphate hydrolases"/>
    <property type="match status" value="2"/>
</dbReference>
<dbReference type="InterPro" id="IPR027417">
    <property type="entry name" value="P-loop_NTPase"/>
</dbReference>